<proteinExistence type="predicted"/>
<evidence type="ECO:0000313" key="2">
    <source>
        <dbReference type="Proteomes" id="UP000410492"/>
    </source>
</evidence>
<name>A0A653D9S1_CALMS</name>
<evidence type="ECO:0000313" key="1">
    <source>
        <dbReference type="EMBL" id="VEN56753.1"/>
    </source>
</evidence>
<reference evidence="1 2" key="1">
    <citation type="submission" date="2019-01" db="EMBL/GenBank/DDBJ databases">
        <authorList>
            <person name="Sayadi A."/>
        </authorList>
    </citation>
    <scope>NUCLEOTIDE SEQUENCE [LARGE SCALE GENOMIC DNA]</scope>
</reference>
<protein>
    <submittedName>
        <fullName evidence="1">Uncharacterized protein</fullName>
    </submittedName>
</protein>
<gene>
    <name evidence="1" type="ORF">CALMAC_LOCUS15557</name>
</gene>
<organism evidence="1 2">
    <name type="scientific">Callosobruchus maculatus</name>
    <name type="common">Southern cowpea weevil</name>
    <name type="synonym">Pulse bruchid</name>
    <dbReference type="NCBI Taxonomy" id="64391"/>
    <lineage>
        <taxon>Eukaryota</taxon>
        <taxon>Metazoa</taxon>
        <taxon>Ecdysozoa</taxon>
        <taxon>Arthropoda</taxon>
        <taxon>Hexapoda</taxon>
        <taxon>Insecta</taxon>
        <taxon>Pterygota</taxon>
        <taxon>Neoptera</taxon>
        <taxon>Endopterygota</taxon>
        <taxon>Coleoptera</taxon>
        <taxon>Polyphaga</taxon>
        <taxon>Cucujiformia</taxon>
        <taxon>Chrysomeloidea</taxon>
        <taxon>Chrysomelidae</taxon>
        <taxon>Bruchinae</taxon>
        <taxon>Bruchini</taxon>
        <taxon>Callosobruchus</taxon>
    </lineage>
</organism>
<dbReference type="OrthoDB" id="7668193at2759"/>
<accession>A0A653D9S1</accession>
<keyword evidence="2" id="KW-1185">Reference proteome</keyword>
<dbReference type="Proteomes" id="UP000410492">
    <property type="component" value="Unassembled WGS sequence"/>
</dbReference>
<sequence>MHNWQRRVCLCQYS</sequence>
<dbReference type="EMBL" id="CAACVG010010837">
    <property type="protein sequence ID" value="VEN56753.1"/>
    <property type="molecule type" value="Genomic_DNA"/>
</dbReference>